<proteinExistence type="predicted"/>
<dbReference type="EMBL" id="JAAVTK010000010">
    <property type="protein sequence ID" value="NKI90726.1"/>
    <property type="molecule type" value="Genomic_DNA"/>
</dbReference>
<dbReference type="RefSeq" id="WP_168674313.1">
    <property type="nucleotide sequence ID" value="NZ_JAAVTK010000010.1"/>
</dbReference>
<keyword evidence="2" id="KW-1185">Reference proteome</keyword>
<protein>
    <submittedName>
        <fullName evidence="1">Uncharacterized protein</fullName>
    </submittedName>
</protein>
<sequence length="133" mass="15243">MYMPLVRKLLVGVLVAFCSWYLISDYFFDEDNITHIVGRYYTATYDEGVALHWYEDVDKPYGKPLLDNVFATQLGHNYLIVRVGADVYFMFPIAATTIQMAQQGKIGPLQKSEMNNKLLQLYGDTLLNKTGPF</sequence>
<evidence type="ECO:0000313" key="2">
    <source>
        <dbReference type="Proteomes" id="UP000717634"/>
    </source>
</evidence>
<evidence type="ECO:0000313" key="1">
    <source>
        <dbReference type="EMBL" id="NKI90726.1"/>
    </source>
</evidence>
<reference evidence="1 2" key="1">
    <citation type="submission" date="2020-03" db="EMBL/GenBank/DDBJ databases">
        <title>Genomic Encyclopedia of Type Strains, Phase IV (KMG-V): Genome sequencing to study the core and pangenomes of soil and plant-associated prokaryotes.</title>
        <authorList>
            <person name="Whitman W."/>
        </authorList>
    </citation>
    <scope>NUCLEOTIDE SEQUENCE [LARGE SCALE GENOMIC DNA]</scope>
    <source>
        <strain evidence="1 2">1B</strain>
    </source>
</reference>
<organism evidence="1 2">
    <name type="scientific">Hymenobacter artigasi</name>
    <dbReference type="NCBI Taxonomy" id="2719616"/>
    <lineage>
        <taxon>Bacteria</taxon>
        <taxon>Pseudomonadati</taxon>
        <taxon>Bacteroidota</taxon>
        <taxon>Cytophagia</taxon>
        <taxon>Cytophagales</taxon>
        <taxon>Hymenobacteraceae</taxon>
        <taxon>Hymenobacter</taxon>
    </lineage>
</organism>
<comment type="caution">
    <text evidence="1">The sequence shown here is derived from an EMBL/GenBank/DDBJ whole genome shotgun (WGS) entry which is preliminary data.</text>
</comment>
<gene>
    <name evidence="1" type="ORF">HBN54_003333</name>
</gene>
<accession>A0ABX1HP89</accession>
<dbReference type="Proteomes" id="UP000717634">
    <property type="component" value="Unassembled WGS sequence"/>
</dbReference>
<name>A0ABX1HP89_9BACT</name>